<feature type="transmembrane region" description="Helical" evidence="22">
    <location>
        <begin position="129"/>
        <end position="145"/>
    </location>
</feature>
<feature type="transmembrane region" description="Helical" evidence="22">
    <location>
        <begin position="54"/>
        <end position="75"/>
    </location>
</feature>
<comment type="catalytic activity">
    <reaction evidence="20">
        <text>[GlcNAc-(1-&gt;4)-Mur2Ac(oyl-L-Ala-gamma-D-Glu-L-Lys-D-Ala-D-Ala)](n)-di-trans,octa-cis-undecaprenyl diphosphate + beta-D-GlcNAc-(1-&gt;4)-Mur2Ac(oyl-L-Ala-gamma-D-Glu-L-Lys-D-Ala-D-Ala)-di-trans,octa-cis-undecaprenyl diphosphate = [GlcNAc-(1-&gt;4)-Mur2Ac(oyl-L-Ala-gamma-D-Glu-L-Lys-D-Ala-D-Ala)](n+1)-di-trans,octa-cis-undecaprenyl diphosphate + di-trans,octa-cis-undecaprenyl diphosphate + H(+)</text>
        <dbReference type="Rhea" id="RHEA:23708"/>
        <dbReference type="Rhea" id="RHEA-COMP:9602"/>
        <dbReference type="Rhea" id="RHEA-COMP:9603"/>
        <dbReference type="ChEBI" id="CHEBI:15378"/>
        <dbReference type="ChEBI" id="CHEBI:58405"/>
        <dbReference type="ChEBI" id="CHEBI:60033"/>
        <dbReference type="ChEBI" id="CHEBI:78435"/>
        <dbReference type="EC" id="2.4.99.28"/>
    </reaction>
</comment>
<dbReference type="Proteomes" id="UP001521931">
    <property type="component" value="Unassembled WGS sequence"/>
</dbReference>
<feature type="transmembrane region" description="Helical" evidence="22">
    <location>
        <begin position="355"/>
        <end position="377"/>
    </location>
</feature>
<evidence type="ECO:0000256" key="18">
    <source>
        <dbReference type="ARBA" id="ARBA00041418"/>
    </source>
</evidence>
<keyword evidence="13" id="KW-0961">Cell wall biogenesis/degradation</keyword>
<evidence type="ECO:0000256" key="1">
    <source>
        <dbReference type="ARBA" id="ARBA00004651"/>
    </source>
</evidence>
<comment type="function">
    <text evidence="21">Peptidoglycan polymerase that is essential for cell division.</text>
</comment>
<keyword evidence="6" id="KW-0808">Transferase</keyword>
<organism evidence="23 24">
    <name type="scientific">Arsenicicoccus bolidensis</name>
    <dbReference type="NCBI Taxonomy" id="229480"/>
    <lineage>
        <taxon>Bacteria</taxon>
        <taxon>Bacillati</taxon>
        <taxon>Actinomycetota</taxon>
        <taxon>Actinomycetes</taxon>
        <taxon>Micrococcales</taxon>
        <taxon>Intrasporangiaceae</taxon>
        <taxon>Arsenicicoccus</taxon>
    </lineage>
</organism>
<evidence type="ECO:0000256" key="13">
    <source>
        <dbReference type="ARBA" id="ARBA00023316"/>
    </source>
</evidence>
<comment type="caution">
    <text evidence="23">The sequence shown here is derived from an EMBL/GenBank/DDBJ whole genome shotgun (WGS) entry which is preliminary data.</text>
</comment>
<keyword evidence="5" id="KW-0328">Glycosyltransferase</keyword>
<dbReference type="PANTHER" id="PTHR30474:SF2">
    <property type="entry name" value="PEPTIDOGLYCAN GLYCOSYLTRANSFERASE FTSW-RELATED"/>
    <property type="match status" value="1"/>
</dbReference>
<keyword evidence="12" id="KW-0131">Cell cycle</keyword>
<evidence type="ECO:0000256" key="4">
    <source>
        <dbReference type="ARBA" id="ARBA00022618"/>
    </source>
</evidence>
<evidence type="ECO:0000256" key="3">
    <source>
        <dbReference type="ARBA" id="ARBA00022475"/>
    </source>
</evidence>
<feature type="transmembrane region" description="Helical" evidence="22">
    <location>
        <begin position="202"/>
        <end position="221"/>
    </location>
</feature>
<evidence type="ECO:0000256" key="9">
    <source>
        <dbReference type="ARBA" id="ARBA00022984"/>
    </source>
</evidence>
<dbReference type="InterPro" id="IPR013437">
    <property type="entry name" value="FtsW"/>
</dbReference>
<feature type="transmembrane region" description="Helical" evidence="22">
    <location>
        <begin position="21"/>
        <end position="42"/>
    </location>
</feature>
<keyword evidence="9" id="KW-0573">Peptidoglycan synthesis</keyword>
<sequence length="418" mass="43073">MDVLEGRPVVHISRLESPLTTYYLLVGVTVTLVVLGLVMVYSASSVEALLQGQASYAIFVRQLIFAAVGAVVAVAAARVSLRGWRRLAGPVLLGALVLQAAVFVPGLGVNVNGNQNWLALGPVTVQPSEFAKIALVLTGATILANKGSRVGDWRHVLLPYVVPISGMVLALVLAGHDLGTAMVMSILIAAVLSVAGAPLRVFLVGGLAVAAGVLLLVGGSGNRVGRISNFLDAACRADPNGACGQSVHGLYALADGGWWGVGLGASKEKWAWLSEAQNDFIFAIIGEELGLPGTLVVLVLFGLLAWCCYRLVVRARDPFVRIATAGVMAWLMGQAVINIGSVIGLVPVVGVPLPLLSAGGSSMVTTLLALGMLLSFARAEPGCAALLAGRGPGLVRRSIARGRTGLAARSTARSTGRS</sequence>
<reference evidence="23 24" key="1">
    <citation type="submission" date="2022-02" db="EMBL/GenBank/DDBJ databases">
        <title>Uncovering new skin microbiome diversity through culturing and metagenomics.</title>
        <authorList>
            <person name="Conlan S."/>
            <person name="Deming C."/>
            <person name="Nisc Comparative Sequencing Program N."/>
            <person name="Segre J.A."/>
        </authorList>
    </citation>
    <scope>NUCLEOTIDE SEQUENCE [LARGE SCALE GENOMIC DNA]</scope>
    <source>
        <strain evidence="23 24">ACRQZ</strain>
    </source>
</reference>
<keyword evidence="4" id="KW-0132">Cell division</keyword>
<accession>A0ABS9Q6K3</accession>
<evidence type="ECO:0000256" key="11">
    <source>
        <dbReference type="ARBA" id="ARBA00023136"/>
    </source>
</evidence>
<name>A0ABS9Q6K3_9MICO</name>
<evidence type="ECO:0000256" key="16">
    <source>
        <dbReference type="ARBA" id="ARBA00038053"/>
    </source>
</evidence>
<feature type="transmembrane region" description="Helical" evidence="22">
    <location>
        <begin position="325"/>
        <end position="349"/>
    </location>
</feature>
<evidence type="ECO:0000256" key="12">
    <source>
        <dbReference type="ARBA" id="ARBA00023306"/>
    </source>
</evidence>
<comment type="pathway">
    <text evidence="2">Cell wall biogenesis; peptidoglycan biosynthesis.</text>
</comment>
<keyword evidence="11 22" id="KW-0472">Membrane</keyword>
<evidence type="ECO:0000256" key="2">
    <source>
        <dbReference type="ARBA" id="ARBA00004752"/>
    </source>
</evidence>
<evidence type="ECO:0000256" key="14">
    <source>
        <dbReference type="ARBA" id="ARBA00032370"/>
    </source>
</evidence>
<evidence type="ECO:0000256" key="7">
    <source>
        <dbReference type="ARBA" id="ARBA00022692"/>
    </source>
</evidence>
<evidence type="ECO:0000256" key="8">
    <source>
        <dbReference type="ARBA" id="ARBA00022960"/>
    </source>
</evidence>
<keyword evidence="8" id="KW-0133">Cell shape</keyword>
<evidence type="ECO:0000256" key="20">
    <source>
        <dbReference type="ARBA" id="ARBA00049902"/>
    </source>
</evidence>
<protein>
    <recommendedName>
        <fullName evidence="17">Probable peptidoglycan glycosyltransferase FtsW</fullName>
        <ecNumber evidence="19">2.4.99.28</ecNumber>
    </recommendedName>
    <alternativeName>
        <fullName evidence="18">Cell division protein FtsW</fullName>
    </alternativeName>
    <alternativeName>
        <fullName evidence="15">Cell wall polymerase</fullName>
    </alternativeName>
    <alternativeName>
        <fullName evidence="14">Peptidoglycan polymerase</fullName>
    </alternativeName>
</protein>
<feature type="transmembrane region" description="Helical" evidence="22">
    <location>
        <begin position="157"/>
        <end position="174"/>
    </location>
</feature>
<feature type="transmembrane region" description="Helical" evidence="22">
    <location>
        <begin position="87"/>
        <end position="109"/>
    </location>
</feature>
<dbReference type="Pfam" id="PF01098">
    <property type="entry name" value="FTSW_RODA_SPOVE"/>
    <property type="match status" value="1"/>
</dbReference>
<comment type="subcellular location">
    <subcellularLocation>
        <location evidence="1">Cell membrane</location>
        <topology evidence="1">Multi-pass membrane protein</topology>
    </subcellularLocation>
</comment>
<dbReference type="NCBIfam" id="TIGR02614">
    <property type="entry name" value="ftsW"/>
    <property type="match status" value="1"/>
</dbReference>
<keyword evidence="24" id="KW-1185">Reference proteome</keyword>
<gene>
    <name evidence="23" type="primary">ftsW</name>
    <name evidence="23" type="ORF">MHL29_16605</name>
</gene>
<feature type="transmembrane region" description="Helical" evidence="22">
    <location>
        <begin position="295"/>
        <end position="313"/>
    </location>
</feature>
<feature type="transmembrane region" description="Helical" evidence="22">
    <location>
        <begin position="180"/>
        <end position="197"/>
    </location>
</feature>
<evidence type="ECO:0000256" key="5">
    <source>
        <dbReference type="ARBA" id="ARBA00022676"/>
    </source>
</evidence>
<dbReference type="PANTHER" id="PTHR30474">
    <property type="entry name" value="CELL CYCLE PROTEIN"/>
    <property type="match status" value="1"/>
</dbReference>
<evidence type="ECO:0000256" key="19">
    <source>
        <dbReference type="ARBA" id="ARBA00044770"/>
    </source>
</evidence>
<dbReference type="RefSeq" id="WP_050347335.1">
    <property type="nucleotide sequence ID" value="NZ_DAMDMH010000038.1"/>
</dbReference>
<dbReference type="InterPro" id="IPR018365">
    <property type="entry name" value="Cell_cycle_FtsW-rel_CS"/>
</dbReference>
<evidence type="ECO:0000256" key="10">
    <source>
        <dbReference type="ARBA" id="ARBA00022989"/>
    </source>
</evidence>
<dbReference type="EC" id="2.4.99.28" evidence="19"/>
<dbReference type="PROSITE" id="PS00428">
    <property type="entry name" value="FTSW_RODA_SPOVE"/>
    <property type="match status" value="1"/>
</dbReference>
<evidence type="ECO:0000256" key="17">
    <source>
        <dbReference type="ARBA" id="ARBA00041185"/>
    </source>
</evidence>
<evidence type="ECO:0000256" key="21">
    <source>
        <dbReference type="ARBA" id="ARBA00049966"/>
    </source>
</evidence>
<comment type="similarity">
    <text evidence="16">Belongs to the SEDS family. FtsW subfamily.</text>
</comment>
<dbReference type="EMBL" id="JAKRCV010000079">
    <property type="protein sequence ID" value="MCG7323498.1"/>
    <property type="molecule type" value="Genomic_DNA"/>
</dbReference>
<proteinExistence type="inferred from homology"/>
<keyword evidence="3" id="KW-1003">Cell membrane</keyword>
<keyword evidence="7 22" id="KW-0812">Transmembrane</keyword>
<evidence type="ECO:0000256" key="22">
    <source>
        <dbReference type="SAM" id="Phobius"/>
    </source>
</evidence>
<evidence type="ECO:0000313" key="24">
    <source>
        <dbReference type="Proteomes" id="UP001521931"/>
    </source>
</evidence>
<evidence type="ECO:0000256" key="6">
    <source>
        <dbReference type="ARBA" id="ARBA00022679"/>
    </source>
</evidence>
<evidence type="ECO:0000313" key="23">
    <source>
        <dbReference type="EMBL" id="MCG7323498.1"/>
    </source>
</evidence>
<dbReference type="InterPro" id="IPR001182">
    <property type="entry name" value="FtsW/RodA"/>
</dbReference>
<evidence type="ECO:0000256" key="15">
    <source>
        <dbReference type="ARBA" id="ARBA00033270"/>
    </source>
</evidence>
<keyword evidence="10 22" id="KW-1133">Transmembrane helix</keyword>